<dbReference type="InterPro" id="IPR043058">
    <property type="entry name" value="NUDIX_sf"/>
</dbReference>
<feature type="repeat" description="ANK" evidence="1">
    <location>
        <begin position="379"/>
        <end position="403"/>
    </location>
</feature>
<dbReference type="SMART" id="SM00248">
    <property type="entry name" value="ANK"/>
    <property type="match status" value="4"/>
</dbReference>
<dbReference type="InterPro" id="IPR032022">
    <property type="entry name" value="NUDIX"/>
</dbReference>
<dbReference type="SUPFAM" id="SSF47473">
    <property type="entry name" value="EF-hand"/>
    <property type="match status" value="1"/>
</dbReference>
<dbReference type="PROSITE" id="PS50088">
    <property type="entry name" value="ANK_REPEAT"/>
    <property type="match status" value="3"/>
</dbReference>
<reference evidence="4 5" key="1">
    <citation type="journal article" date="2023" name="BMC Biol.">
        <title>The compact genome of the sponge Oopsacas minuta (Hexactinellida) is lacking key metazoan core genes.</title>
        <authorList>
            <person name="Santini S."/>
            <person name="Schenkelaars Q."/>
            <person name="Jourda C."/>
            <person name="Duchesne M."/>
            <person name="Belahbib H."/>
            <person name="Rocher C."/>
            <person name="Selva M."/>
            <person name="Riesgo A."/>
            <person name="Vervoort M."/>
            <person name="Leys S.P."/>
            <person name="Kodjabachian L."/>
            <person name="Le Bivic A."/>
            <person name="Borchiellini C."/>
            <person name="Claverie J.M."/>
            <person name="Renard E."/>
        </authorList>
    </citation>
    <scope>NUCLEOTIDE SEQUENCE [LARGE SCALE GENOMIC DNA]</scope>
    <source>
        <strain evidence="4">SPO-2</strain>
    </source>
</reference>
<dbReference type="Gene3D" id="1.25.40.20">
    <property type="entry name" value="Ankyrin repeat-containing domain"/>
    <property type="match status" value="1"/>
</dbReference>
<accession>A0AAV7JZA6</accession>
<dbReference type="InterPro" id="IPR002110">
    <property type="entry name" value="Ankyrin_rpt"/>
</dbReference>
<dbReference type="InterPro" id="IPR036770">
    <property type="entry name" value="Ankyrin_rpt-contain_sf"/>
</dbReference>
<dbReference type="PROSITE" id="PS50057">
    <property type="entry name" value="FERM_3"/>
    <property type="match status" value="1"/>
</dbReference>
<dbReference type="InterPro" id="IPR011993">
    <property type="entry name" value="PH-like_dom_sf"/>
</dbReference>
<dbReference type="AlphaFoldDB" id="A0AAV7JZA6"/>
<dbReference type="InterPro" id="IPR019748">
    <property type="entry name" value="FERM_central"/>
</dbReference>
<dbReference type="SMART" id="SM00295">
    <property type="entry name" value="B41"/>
    <property type="match status" value="1"/>
</dbReference>
<feature type="compositionally biased region" description="Polar residues" evidence="2">
    <location>
        <begin position="9"/>
        <end position="30"/>
    </location>
</feature>
<dbReference type="Pfam" id="PF12796">
    <property type="entry name" value="Ank_2"/>
    <property type="match status" value="2"/>
</dbReference>
<keyword evidence="5" id="KW-1185">Reference proteome</keyword>
<dbReference type="InterPro" id="IPR000299">
    <property type="entry name" value="FERM_domain"/>
</dbReference>
<gene>
    <name evidence="4" type="ORF">LOD99_686</name>
</gene>
<dbReference type="InterPro" id="IPR051594">
    <property type="entry name" value="KRIT1/FRMD8"/>
</dbReference>
<comment type="caution">
    <text evidence="4">The sequence shown here is derived from an EMBL/GenBank/DDBJ whole genome shotgun (WGS) entry which is preliminary data.</text>
</comment>
<dbReference type="GO" id="GO:0005886">
    <property type="term" value="C:plasma membrane"/>
    <property type="evidence" value="ECO:0007669"/>
    <property type="project" value="TreeGrafter"/>
</dbReference>
<dbReference type="GO" id="GO:2000114">
    <property type="term" value="P:regulation of establishment of cell polarity"/>
    <property type="evidence" value="ECO:0007669"/>
    <property type="project" value="TreeGrafter"/>
</dbReference>
<dbReference type="InterPro" id="IPR035963">
    <property type="entry name" value="FERM_2"/>
</dbReference>
<dbReference type="Pfam" id="PF24522">
    <property type="entry name" value="KRIT1_FRMD8_FERM_C"/>
    <property type="match status" value="1"/>
</dbReference>
<feature type="repeat" description="ANK" evidence="1">
    <location>
        <begin position="413"/>
        <end position="435"/>
    </location>
</feature>
<feature type="repeat" description="ANK" evidence="1">
    <location>
        <begin position="346"/>
        <end position="378"/>
    </location>
</feature>
<evidence type="ECO:0000259" key="3">
    <source>
        <dbReference type="PROSITE" id="PS50057"/>
    </source>
</evidence>
<evidence type="ECO:0000256" key="2">
    <source>
        <dbReference type="SAM" id="MobiDB-lite"/>
    </source>
</evidence>
<protein>
    <recommendedName>
        <fullName evidence="3">FERM domain-containing protein</fullName>
    </recommendedName>
</protein>
<dbReference type="GO" id="GO:0045454">
    <property type="term" value="P:cell redox homeostasis"/>
    <property type="evidence" value="ECO:0007669"/>
    <property type="project" value="TreeGrafter"/>
</dbReference>
<dbReference type="Gene3D" id="3.30.70.2240">
    <property type="entry name" value="KRIT, N-terminal Nudix domain, NPxY motif-rich region"/>
    <property type="match status" value="1"/>
</dbReference>
<dbReference type="InterPro" id="IPR014352">
    <property type="entry name" value="FERM/acyl-CoA-bd_prot_sf"/>
</dbReference>
<dbReference type="CDD" id="cd14473">
    <property type="entry name" value="FERM_B-lobe"/>
    <property type="match status" value="1"/>
</dbReference>
<evidence type="ECO:0000313" key="4">
    <source>
        <dbReference type="EMBL" id="KAI6654287.1"/>
    </source>
</evidence>
<dbReference type="SUPFAM" id="SSF47031">
    <property type="entry name" value="Second domain of FERM"/>
    <property type="match status" value="1"/>
</dbReference>
<evidence type="ECO:0000256" key="1">
    <source>
        <dbReference type="PROSITE-ProRule" id="PRU00023"/>
    </source>
</evidence>
<dbReference type="EMBL" id="JAKMXF010000222">
    <property type="protein sequence ID" value="KAI6654287.1"/>
    <property type="molecule type" value="Genomic_DNA"/>
</dbReference>
<dbReference type="Gene3D" id="1.20.80.10">
    <property type="match status" value="1"/>
</dbReference>
<dbReference type="InterPro" id="IPR019749">
    <property type="entry name" value="Band_41_domain"/>
</dbReference>
<organism evidence="4 5">
    <name type="scientific">Oopsacas minuta</name>
    <dbReference type="NCBI Taxonomy" id="111878"/>
    <lineage>
        <taxon>Eukaryota</taxon>
        <taxon>Metazoa</taxon>
        <taxon>Porifera</taxon>
        <taxon>Hexactinellida</taxon>
        <taxon>Hexasterophora</taxon>
        <taxon>Lyssacinosida</taxon>
        <taxon>Leucopsacidae</taxon>
        <taxon>Oopsacas</taxon>
    </lineage>
</organism>
<dbReference type="PROSITE" id="PS50297">
    <property type="entry name" value="ANK_REP_REGION"/>
    <property type="match status" value="2"/>
</dbReference>
<keyword evidence="1" id="KW-0040">ANK repeat</keyword>
<dbReference type="Pfam" id="PF00373">
    <property type="entry name" value="FERM_M"/>
    <property type="match status" value="1"/>
</dbReference>
<dbReference type="PANTHER" id="PTHR13283">
    <property type="entry name" value="KREV INTERACTION TRAPPED 1-RELATED"/>
    <property type="match status" value="1"/>
</dbReference>
<dbReference type="Proteomes" id="UP001165289">
    <property type="component" value="Unassembled WGS sequence"/>
</dbReference>
<dbReference type="InterPro" id="IPR057096">
    <property type="entry name" value="KRIT1_FRMD8_FERM_C"/>
</dbReference>
<dbReference type="PANTHER" id="PTHR13283:SF11">
    <property type="entry name" value="KREV INTERACTION TRAPPED PROTEIN 1"/>
    <property type="match status" value="1"/>
</dbReference>
<dbReference type="Gene3D" id="3.10.20.90">
    <property type="entry name" value="Phosphatidylinositol 3-kinase Catalytic Subunit, Chain A, domain 1"/>
    <property type="match status" value="1"/>
</dbReference>
<dbReference type="Pfam" id="PF16705">
    <property type="entry name" value="NUDIX_5"/>
    <property type="match status" value="1"/>
</dbReference>
<dbReference type="Gene3D" id="2.30.29.30">
    <property type="entry name" value="Pleckstrin-homology domain (PH domain)/Phosphotyrosine-binding domain (PTB)"/>
    <property type="match status" value="1"/>
</dbReference>
<name>A0AAV7JZA6_9METZ</name>
<proteinExistence type="predicted"/>
<evidence type="ECO:0000313" key="5">
    <source>
        <dbReference type="Proteomes" id="UP001165289"/>
    </source>
</evidence>
<dbReference type="SUPFAM" id="SSF48403">
    <property type="entry name" value="Ankyrin repeat"/>
    <property type="match status" value="1"/>
</dbReference>
<dbReference type="InterPro" id="IPR011992">
    <property type="entry name" value="EF-hand-dom_pair"/>
</dbReference>
<feature type="region of interest" description="Disordered" evidence="2">
    <location>
        <begin position="1"/>
        <end position="30"/>
    </location>
</feature>
<sequence>MPVLFQAEPQESPQANPESDPETQPTESNVSVSLACTLLRRRFPIHLDSPNEYNPRDYEVLLTKNLSESMRNFFGVFACTLKPNLTPNNSLLEEFEQYTRKLLTTLEGARQPNLEGIKGSRAIFISIHGGDKMPHAYDDDVTSNPKPVSPESMIIPFYIIPVSHTDSNAIDNFPNTHHYPCFKNFHEILRGMYSEEIPILGRVREMISSLDRWLRQQHAVAQALPIIFAKPALSRVKMSIRNPQFDADLLSRMSRSATGEISRVSQTPTDEDRLFEQNLQDYIPANWTLLNPLFKSGLLFGRNVAHCVINPGFNKIMPDYENVGENVVLSVESTSQLLESAKGSWLEKFPLHRSACQGNEDSVRNLLHHGYKVNELDSESWTALHYACWHGHTSTVKLLVQVGYAGVDIATNNGSTVLHFAAMNGHAAIVAFLLQYRDLNRSAVNSDGKTALECCKEVRENDWEVVVKLLEANARNLIEAYRLAANEAYVSYIQGKNRVEVARQRKKNQRYMTMTNRASSQVQVNFMDGNSQMLVLPFGKQTIVDDILYDLYEKLDLPKDEAIDFFAIWLESSSIHIQLLPSDKPLQVLSKFKGISRVFSENPDTEHPGIFFRRNLFLPVDNEKACDNSIVLEFLYWDAFKHVISGRYICSISEAIRLASFRLLISLGVYKADEHYTGSLKKEMNRILPSRFIKAFPSDKLESELFKMYEKLSNEFIDCTRSEIIRGYLQVCWQWSYYGASFFHGSIRKPTSNVPIILGLNELGFHLIRDDSVKGVQTLSYSEVDWDSSQEKSELILVRPDASLVIRTKQASIIDKLATEFVDHVLTSQKDILQASTQDSRIWGRYKPVDQKDVKNWQIRFNEEVARRKDFTEGNVSNFADKKIFLAQAVFFAHIEEHGTSQNIDIHELCYKLGCEIVTEEIISAKAMIGADQAFTFKHFISWWSNCKRSWLFLLDDQALRHRQKISSLFVKFQSSPGKVDSNQLKDLLTETISLLRMKEVFTDLLEELEKIFQYKATGYLKLNEFIDWLAWNGYLPDKCWVYEVTPRRAKSTHESTDSSILL</sequence>
<feature type="domain" description="FERM" evidence="3">
    <location>
        <begin position="520"/>
        <end position="837"/>
    </location>
</feature>